<dbReference type="InterPro" id="IPR038765">
    <property type="entry name" value="Papain-like_cys_pep_sf"/>
</dbReference>
<accession>A0A2H0RB05</accession>
<dbReference type="Proteomes" id="UP000230214">
    <property type="component" value="Unassembled WGS sequence"/>
</dbReference>
<organism evidence="3 4">
    <name type="scientific">candidate division WWE3 bacterium CG10_big_fil_rev_8_21_14_0_10_32_10</name>
    <dbReference type="NCBI Taxonomy" id="1975090"/>
    <lineage>
        <taxon>Bacteria</taxon>
        <taxon>Katanobacteria</taxon>
    </lineage>
</organism>
<feature type="domain" description="Transglutaminase-like" evidence="2">
    <location>
        <begin position="151"/>
        <end position="215"/>
    </location>
</feature>
<feature type="transmembrane region" description="Helical" evidence="1">
    <location>
        <begin position="347"/>
        <end position="367"/>
    </location>
</feature>
<dbReference type="Gene3D" id="3.10.620.30">
    <property type="match status" value="1"/>
</dbReference>
<keyword evidence="1" id="KW-0812">Transmembrane</keyword>
<dbReference type="Pfam" id="PF01841">
    <property type="entry name" value="Transglut_core"/>
    <property type="match status" value="1"/>
</dbReference>
<reference evidence="3 4" key="1">
    <citation type="submission" date="2017-09" db="EMBL/GenBank/DDBJ databases">
        <title>Depth-based differentiation of microbial function through sediment-hosted aquifers and enrichment of novel symbionts in the deep terrestrial subsurface.</title>
        <authorList>
            <person name="Probst A.J."/>
            <person name="Ladd B."/>
            <person name="Jarett J.K."/>
            <person name="Geller-Mcgrath D.E."/>
            <person name="Sieber C.M."/>
            <person name="Emerson J.B."/>
            <person name="Anantharaman K."/>
            <person name="Thomas B.C."/>
            <person name="Malmstrom R."/>
            <person name="Stieglmeier M."/>
            <person name="Klingl A."/>
            <person name="Woyke T."/>
            <person name="Ryan C.M."/>
            <person name="Banfield J.F."/>
        </authorList>
    </citation>
    <scope>NUCLEOTIDE SEQUENCE [LARGE SCALE GENOMIC DNA]</scope>
    <source>
        <strain evidence="3">CG10_big_fil_rev_8_21_14_0_10_32_10</strain>
    </source>
</reference>
<keyword evidence="1" id="KW-0472">Membrane</keyword>
<dbReference type="SMART" id="SM00460">
    <property type="entry name" value="TGc"/>
    <property type="match status" value="1"/>
</dbReference>
<evidence type="ECO:0000256" key="1">
    <source>
        <dbReference type="SAM" id="Phobius"/>
    </source>
</evidence>
<evidence type="ECO:0000313" key="4">
    <source>
        <dbReference type="Proteomes" id="UP000230214"/>
    </source>
</evidence>
<dbReference type="AlphaFoldDB" id="A0A2H0RB05"/>
<comment type="caution">
    <text evidence="3">The sequence shown here is derived from an EMBL/GenBank/DDBJ whole genome shotgun (WGS) entry which is preliminary data.</text>
</comment>
<dbReference type="PANTHER" id="PTHR33490">
    <property type="entry name" value="BLR5614 PROTEIN-RELATED"/>
    <property type="match status" value="1"/>
</dbReference>
<proteinExistence type="predicted"/>
<keyword evidence="1" id="KW-1133">Transmembrane helix</keyword>
<dbReference type="SUPFAM" id="SSF54001">
    <property type="entry name" value="Cysteine proteinases"/>
    <property type="match status" value="1"/>
</dbReference>
<dbReference type="EMBL" id="PCXU01000016">
    <property type="protein sequence ID" value="PIR43640.1"/>
    <property type="molecule type" value="Genomic_DNA"/>
</dbReference>
<gene>
    <name evidence="3" type="ORF">COV24_01780</name>
</gene>
<dbReference type="PANTHER" id="PTHR33490:SF6">
    <property type="entry name" value="SLL1049 PROTEIN"/>
    <property type="match status" value="1"/>
</dbReference>
<evidence type="ECO:0000313" key="3">
    <source>
        <dbReference type="EMBL" id="PIR43640.1"/>
    </source>
</evidence>
<sequence length="381" mass="44850">MFYEVEIENVIDKNKNYIDTIPNIPGRQEVVIKYINKKPTYSVIDKDKNVLFYYPFTKNTEVVKINYLVRIYGNKSPFLEKNTNYLTKPVKNWDHTKGLPNYYITNYDNKNKKTDQKAKDAYNYVINYLTYDDNKINYNFIDRIGAEKINENNNKNAVCLEYSDLLISFLRGLGVPAREVNGITVKKDVEQDISQLHSWVEYLNGNEWTQVDPTWEDTSNQNFFSNFDLYHINLLRRGDNSESPLLSGSYSSDKTPEKINVKILPEKIETHDLELKILPLNILTIVKNENPTYISSNKVSFKPYSISLVKSDKNDKNDIQRNFKFLNIKWKKALWIEMLPFPNNSTIIFLALSPIIFFIIHFILVRYKKDTKKRKKVRSII</sequence>
<evidence type="ECO:0000259" key="2">
    <source>
        <dbReference type="SMART" id="SM00460"/>
    </source>
</evidence>
<name>A0A2H0RB05_UNCKA</name>
<dbReference type="InterPro" id="IPR002931">
    <property type="entry name" value="Transglutaminase-like"/>
</dbReference>
<protein>
    <recommendedName>
        <fullName evidence="2">Transglutaminase-like domain-containing protein</fullName>
    </recommendedName>
</protein>